<dbReference type="GO" id="GO:0000166">
    <property type="term" value="F:nucleotide binding"/>
    <property type="evidence" value="ECO:0007669"/>
    <property type="project" value="InterPro"/>
</dbReference>
<keyword evidence="5" id="KW-0235">DNA replication</keyword>
<reference evidence="11" key="1">
    <citation type="submission" date="2022-11" db="UniProtKB">
        <authorList>
            <consortium name="WormBaseParasite"/>
        </authorList>
    </citation>
    <scope>IDENTIFICATION</scope>
</reference>
<sequence>MVAMSKYLLSKKRHDDFGASRFVFRLAFDDMGAFDDPKAEFLEAIQSIINQILTEDSSIKKIGLVLSSSLLPKGDLLIPFTEIRSDFINIISNEIYKLQQSDGFTLLLDLPFNVTVTTHSPSRGRGKINNVRSFVKKTFLFDLDLNDGLCLFYSLCAAMAFYETKPNTVERRNVIVKYNGPVKSEILLPIYYSKKHYAAIKNLSMFTSGKTRYQWCEECETTFDRIVRHANKCVLKCGKCMTFGDGSCASDGSFITCNICNRYFESKICMDRHIKNNICNIVVTCDLCGATYSKRHTPDHTCNTRFCYTCKSYHETRECFVSVLPEREIVDYRIIIYDFETSCEEYIDEKTMEHTVVFIAAYVYCTRCIFNQTWQNEVFKCDICGPKRWYKWSAINGDDCMLNFIETILYEFNNKYKSTLLAHVSSRFDGIFVLRKLFELNISPKVIKKGNKFYLIRVPKRKDSCELAFKDTYLFMGASLDKLVTSFDLDVESKMFYPYEFIKRENFNVELQTLPPKHMYNYKYMKEDKQILFDEWYSRNYNTKFSLKDSLDEYCTSDVKILSHAVVAFLDLFYKITKTDPFQSQTISGACMKAYRTNFLPEQSISIMPENGYGSHDKASVMAIKYLMWVSKKDNIFIQHRNTLEGEKHVCGFKLDGFAPATNTAYEILGDVFHGCRICIKERDKIMPTGRTAEMDYQKTMERIEIIKDAGFNVILKWEHEIRNELKTNNDFKHFYDTEIIAGPISPRLALFGGRVSPQQLYTKAMDGYCIKYYDVRSLYPSIILCMSRC</sequence>
<dbReference type="Gene3D" id="3.40.960.10">
    <property type="entry name" value="VSR Endonuclease"/>
    <property type="match status" value="1"/>
</dbReference>
<keyword evidence="3" id="KW-0808">Transferase</keyword>
<evidence type="ECO:0000256" key="3">
    <source>
        <dbReference type="ARBA" id="ARBA00022679"/>
    </source>
</evidence>
<dbReference type="InterPro" id="IPR036397">
    <property type="entry name" value="RNaseH_sf"/>
</dbReference>
<evidence type="ECO:0000256" key="8">
    <source>
        <dbReference type="ARBA" id="ARBA00049244"/>
    </source>
</evidence>
<dbReference type="Proteomes" id="UP000887577">
    <property type="component" value="Unplaced"/>
</dbReference>
<dbReference type="Pfam" id="PF03175">
    <property type="entry name" value="DNA_pol_B_2"/>
    <property type="match status" value="1"/>
</dbReference>
<keyword evidence="7" id="KW-0238">DNA-binding</keyword>
<evidence type="ECO:0000256" key="4">
    <source>
        <dbReference type="ARBA" id="ARBA00022695"/>
    </source>
</evidence>
<evidence type="ECO:0000256" key="7">
    <source>
        <dbReference type="ARBA" id="ARBA00023125"/>
    </source>
</evidence>
<feature type="domain" description="DNA-directed DNA polymerase family B mitochondria/virus" evidence="9">
    <location>
        <begin position="415"/>
        <end position="609"/>
    </location>
</feature>
<dbReference type="EC" id="2.7.7.7" evidence="2"/>
<dbReference type="SUPFAM" id="SSF56672">
    <property type="entry name" value="DNA/RNA polymerases"/>
    <property type="match status" value="1"/>
</dbReference>
<dbReference type="GO" id="GO:0006260">
    <property type="term" value="P:DNA replication"/>
    <property type="evidence" value="ECO:0007669"/>
    <property type="project" value="UniProtKB-KW"/>
</dbReference>
<organism evidence="10 11">
    <name type="scientific">Panagrolaimus superbus</name>
    <dbReference type="NCBI Taxonomy" id="310955"/>
    <lineage>
        <taxon>Eukaryota</taxon>
        <taxon>Metazoa</taxon>
        <taxon>Ecdysozoa</taxon>
        <taxon>Nematoda</taxon>
        <taxon>Chromadorea</taxon>
        <taxon>Rhabditida</taxon>
        <taxon>Tylenchina</taxon>
        <taxon>Panagrolaimomorpha</taxon>
        <taxon>Panagrolaimoidea</taxon>
        <taxon>Panagrolaimidae</taxon>
        <taxon>Panagrolaimus</taxon>
    </lineage>
</organism>
<name>A0A914YXL3_9BILA</name>
<evidence type="ECO:0000256" key="6">
    <source>
        <dbReference type="ARBA" id="ARBA00022932"/>
    </source>
</evidence>
<comment type="similarity">
    <text evidence="1">Belongs to the DNA polymerase type-B family.</text>
</comment>
<dbReference type="InterPro" id="IPR004868">
    <property type="entry name" value="DNA-dir_DNA_pol_B_mt/vir"/>
</dbReference>
<dbReference type="Gene3D" id="3.30.420.10">
    <property type="entry name" value="Ribonuclease H-like superfamily/Ribonuclease H"/>
    <property type="match status" value="1"/>
</dbReference>
<comment type="catalytic activity">
    <reaction evidence="8">
        <text>DNA(n) + a 2'-deoxyribonucleoside 5'-triphosphate = DNA(n+1) + diphosphate</text>
        <dbReference type="Rhea" id="RHEA:22508"/>
        <dbReference type="Rhea" id="RHEA-COMP:17339"/>
        <dbReference type="Rhea" id="RHEA-COMP:17340"/>
        <dbReference type="ChEBI" id="CHEBI:33019"/>
        <dbReference type="ChEBI" id="CHEBI:61560"/>
        <dbReference type="ChEBI" id="CHEBI:173112"/>
        <dbReference type="EC" id="2.7.7.7"/>
    </reaction>
</comment>
<dbReference type="GO" id="GO:0003677">
    <property type="term" value="F:DNA binding"/>
    <property type="evidence" value="ECO:0007669"/>
    <property type="project" value="UniProtKB-KW"/>
</dbReference>
<evidence type="ECO:0000256" key="2">
    <source>
        <dbReference type="ARBA" id="ARBA00012417"/>
    </source>
</evidence>
<keyword evidence="4" id="KW-0548">Nucleotidyltransferase</keyword>
<dbReference type="GO" id="GO:0003887">
    <property type="term" value="F:DNA-directed DNA polymerase activity"/>
    <property type="evidence" value="ECO:0007669"/>
    <property type="project" value="UniProtKB-KW"/>
</dbReference>
<evidence type="ECO:0000313" key="10">
    <source>
        <dbReference type="Proteomes" id="UP000887577"/>
    </source>
</evidence>
<evidence type="ECO:0000259" key="9">
    <source>
        <dbReference type="Pfam" id="PF03175"/>
    </source>
</evidence>
<dbReference type="GO" id="GO:0042575">
    <property type="term" value="C:DNA polymerase complex"/>
    <property type="evidence" value="ECO:0007669"/>
    <property type="project" value="UniProtKB-ARBA"/>
</dbReference>
<evidence type="ECO:0000256" key="5">
    <source>
        <dbReference type="ARBA" id="ARBA00022705"/>
    </source>
</evidence>
<keyword evidence="10" id="KW-1185">Reference proteome</keyword>
<dbReference type="InterPro" id="IPR012337">
    <property type="entry name" value="RNaseH-like_sf"/>
</dbReference>
<evidence type="ECO:0000256" key="1">
    <source>
        <dbReference type="ARBA" id="ARBA00005755"/>
    </source>
</evidence>
<dbReference type="WBParaSite" id="PSU_v2.g2826.t1">
    <property type="protein sequence ID" value="PSU_v2.g2826.t1"/>
    <property type="gene ID" value="PSU_v2.g2826"/>
</dbReference>
<dbReference type="PANTHER" id="PTHR33568:SF3">
    <property type="entry name" value="DNA-DIRECTED DNA POLYMERASE"/>
    <property type="match status" value="1"/>
</dbReference>
<accession>A0A914YXL3</accession>
<proteinExistence type="inferred from homology"/>
<evidence type="ECO:0000313" key="11">
    <source>
        <dbReference type="WBParaSite" id="PSU_v2.g2826.t1"/>
    </source>
</evidence>
<dbReference type="PANTHER" id="PTHR33568">
    <property type="entry name" value="DNA POLYMERASE"/>
    <property type="match status" value="1"/>
</dbReference>
<protein>
    <recommendedName>
        <fullName evidence="2">DNA-directed DNA polymerase</fullName>
        <ecNumber evidence="2">2.7.7.7</ecNumber>
    </recommendedName>
</protein>
<dbReference type="SUPFAM" id="SSF53098">
    <property type="entry name" value="Ribonuclease H-like"/>
    <property type="match status" value="1"/>
</dbReference>
<keyword evidence="6" id="KW-0239">DNA-directed DNA polymerase</keyword>
<dbReference type="AlphaFoldDB" id="A0A914YXL3"/>
<dbReference type="InterPro" id="IPR043502">
    <property type="entry name" value="DNA/RNA_pol_sf"/>
</dbReference>